<comment type="caution">
    <text evidence="1">The sequence shown here is derived from an EMBL/GenBank/DDBJ whole genome shotgun (WGS) entry which is preliminary data.</text>
</comment>
<dbReference type="RefSeq" id="WP_145730082.1">
    <property type="nucleotide sequence ID" value="NZ_VITR01000003.1"/>
</dbReference>
<evidence type="ECO:0008006" key="3">
    <source>
        <dbReference type="Google" id="ProtNLM"/>
    </source>
</evidence>
<gene>
    <name evidence="1" type="ORF">FBZ90_103156</name>
</gene>
<dbReference type="EMBL" id="VITR01000003">
    <property type="protein sequence ID" value="TWB44250.1"/>
    <property type="molecule type" value="Genomic_DNA"/>
</dbReference>
<sequence>MTPTDIVFPPLNPSPASPGAAEARAQSLISAMERLMALYQEETALLKKRDIKAMLALVERKHLLTKGYEDAVRIMSLDMAGLRTLDPELKARMKDLAEVFHRESMENATALRAAAAVAQSVVNIMVNTINKQRNQEQGYVARHGAARPAGYRRAGIPPLAVNQCL</sequence>
<dbReference type="Proteomes" id="UP000315751">
    <property type="component" value="Unassembled WGS sequence"/>
</dbReference>
<dbReference type="InterPro" id="IPR036679">
    <property type="entry name" value="FlgN-like_sf"/>
</dbReference>
<dbReference type="SUPFAM" id="SSF140566">
    <property type="entry name" value="FlgN-like"/>
    <property type="match status" value="1"/>
</dbReference>
<dbReference type="GO" id="GO:0044780">
    <property type="term" value="P:bacterial-type flagellum assembly"/>
    <property type="evidence" value="ECO:0007669"/>
    <property type="project" value="InterPro"/>
</dbReference>
<evidence type="ECO:0000313" key="1">
    <source>
        <dbReference type="EMBL" id="TWB44250.1"/>
    </source>
</evidence>
<protein>
    <recommendedName>
        <fullName evidence="3">Flagellar protein FlgN</fullName>
    </recommendedName>
</protein>
<dbReference type="OrthoDB" id="7358527at2"/>
<accession>A0A560HFY2</accession>
<reference evidence="1 2" key="1">
    <citation type="submission" date="2019-06" db="EMBL/GenBank/DDBJ databases">
        <title>Genomic Encyclopedia of Type Strains, Phase IV (KMG-V): Genome sequencing to study the core and pangenomes of soil and plant-associated prokaryotes.</title>
        <authorList>
            <person name="Whitman W."/>
        </authorList>
    </citation>
    <scope>NUCLEOTIDE SEQUENCE [LARGE SCALE GENOMIC DNA]</scope>
    <source>
        <strain evidence="1 2">BR 11622</strain>
    </source>
</reference>
<proteinExistence type="predicted"/>
<dbReference type="AlphaFoldDB" id="A0A560HFY2"/>
<keyword evidence="2" id="KW-1185">Reference proteome</keyword>
<name>A0A560HFY2_9PROT</name>
<evidence type="ECO:0000313" key="2">
    <source>
        <dbReference type="Proteomes" id="UP000315751"/>
    </source>
</evidence>
<organism evidence="1 2">
    <name type="scientific">Nitrospirillum amazonense</name>
    <dbReference type="NCBI Taxonomy" id="28077"/>
    <lineage>
        <taxon>Bacteria</taxon>
        <taxon>Pseudomonadati</taxon>
        <taxon>Pseudomonadota</taxon>
        <taxon>Alphaproteobacteria</taxon>
        <taxon>Rhodospirillales</taxon>
        <taxon>Azospirillaceae</taxon>
        <taxon>Nitrospirillum</taxon>
    </lineage>
</organism>